<keyword evidence="4" id="KW-0862">Zinc</keyword>
<dbReference type="SUPFAM" id="SSF50242">
    <property type="entry name" value="TIMP-like"/>
    <property type="match status" value="2"/>
</dbReference>
<feature type="signal peptide" evidence="6">
    <location>
        <begin position="1"/>
        <end position="23"/>
    </location>
</feature>
<dbReference type="PROSITE" id="PS50189">
    <property type="entry name" value="NTR"/>
    <property type="match status" value="1"/>
</dbReference>
<protein>
    <submittedName>
        <fullName evidence="9">NTR domain-containing protein</fullName>
    </submittedName>
</protein>
<evidence type="ECO:0000256" key="4">
    <source>
        <dbReference type="PIRSR" id="PIRSR601820-1"/>
    </source>
</evidence>
<dbReference type="InterPro" id="IPR001134">
    <property type="entry name" value="Netrin_domain"/>
</dbReference>
<evidence type="ECO:0000259" key="7">
    <source>
        <dbReference type="PROSITE" id="PS50189"/>
    </source>
</evidence>
<feature type="disulfide bond" evidence="5">
    <location>
        <begin position="24"/>
        <end position="94"/>
    </location>
</feature>
<keyword evidence="3 5" id="KW-1015">Disulfide bond</keyword>
<evidence type="ECO:0000313" key="8">
    <source>
        <dbReference type="Proteomes" id="UP000887560"/>
    </source>
</evidence>
<evidence type="ECO:0000256" key="1">
    <source>
        <dbReference type="ARBA" id="ARBA00004613"/>
    </source>
</evidence>
<keyword evidence="8" id="KW-1185">Reference proteome</keyword>
<dbReference type="GO" id="GO:0031012">
    <property type="term" value="C:extracellular matrix"/>
    <property type="evidence" value="ECO:0007669"/>
    <property type="project" value="TreeGrafter"/>
</dbReference>
<feature type="chain" id="PRO_5037885454" evidence="6">
    <location>
        <begin position="24"/>
        <end position="259"/>
    </location>
</feature>
<dbReference type="PANTHER" id="PTHR11844">
    <property type="entry name" value="METALLOPROTEASE INHIBITOR"/>
    <property type="match status" value="1"/>
</dbReference>
<comment type="subcellular location">
    <subcellularLocation>
        <location evidence="1">Secreted</location>
    </subcellularLocation>
</comment>
<dbReference type="Proteomes" id="UP000887560">
    <property type="component" value="Unplaced"/>
</dbReference>
<dbReference type="GO" id="GO:0005615">
    <property type="term" value="C:extracellular space"/>
    <property type="evidence" value="ECO:0007669"/>
    <property type="project" value="TreeGrafter"/>
</dbReference>
<dbReference type="SMART" id="SM00206">
    <property type="entry name" value="NTR"/>
    <property type="match status" value="1"/>
</dbReference>
<dbReference type="CDD" id="cd03577">
    <property type="entry name" value="NTR_TIMP_like"/>
    <property type="match status" value="1"/>
</dbReference>
<proteinExistence type="predicted"/>
<dbReference type="GO" id="GO:0002020">
    <property type="term" value="F:protease binding"/>
    <property type="evidence" value="ECO:0007669"/>
    <property type="project" value="TreeGrafter"/>
</dbReference>
<evidence type="ECO:0000256" key="5">
    <source>
        <dbReference type="PIRSR" id="PIRSR601820-3"/>
    </source>
</evidence>
<evidence type="ECO:0000313" key="9">
    <source>
        <dbReference type="WBParaSite" id="scf7180000422478.g9072"/>
    </source>
</evidence>
<evidence type="ECO:0000256" key="3">
    <source>
        <dbReference type="ARBA" id="ARBA00023157"/>
    </source>
</evidence>
<dbReference type="Pfam" id="PF00965">
    <property type="entry name" value="TIMP"/>
    <property type="match status" value="2"/>
</dbReference>
<dbReference type="GO" id="GO:0008191">
    <property type="term" value="F:metalloendopeptidase inhibitor activity"/>
    <property type="evidence" value="ECO:0007669"/>
    <property type="project" value="InterPro"/>
</dbReference>
<dbReference type="GO" id="GO:0051045">
    <property type="term" value="P:negative regulation of membrane protein ectodomain proteolysis"/>
    <property type="evidence" value="ECO:0007669"/>
    <property type="project" value="TreeGrafter"/>
</dbReference>
<evidence type="ECO:0000256" key="6">
    <source>
        <dbReference type="SAM" id="SignalP"/>
    </source>
</evidence>
<dbReference type="PANTHER" id="PTHR11844:SF25">
    <property type="entry name" value="NTR DOMAIN-CONTAINING PROTEIN"/>
    <property type="match status" value="1"/>
</dbReference>
<accession>A0A915NXU5</accession>
<dbReference type="InterPro" id="IPR008993">
    <property type="entry name" value="TIMP-like_OB-fold"/>
</dbReference>
<organism evidence="8 9">
    <name type="scientific">Meloidogyne floridensis</name>
    <dbReference type="NCBI Taxonomy" id="298350"/>
    <lineage>
        <taxon>Eukaryota</taxon>
        <taxon>Metazoa</taxon>
        <taxon>Ecdysozoa</taxon>
        <taxon>Nematoda</taxon>
        <taxon>Chromadorea</taxon>
        <taxon>Rhabditida</taxon>
        <taxon>Tylenchina</taxon>
        <taxon>Tylenchomorpha</taxon>
        <taxon>Tylenchoidea</taxon>
        <taxon>Meloidogynidae</taxon>
        <taxon>Meloidogyninae</taxon>
        <taxon>Meloidogyne</taxon>
    </lineage>
</organism>
<evidence type="ECO:0000256" key="2">
    <source>
        <dbReference type="ARBA" id="ARBA00022525"/>
    </source>
</evidence>
<dbReference type="AlphaFoldDB" id="A0A915NXU5"/>
<sequence>MKIIIFCCFAFIVLKQLIIIANACTCLPATTEENYCGSDWAAHILPLKKEKINETEGFSKYVRYTVEILDIYKAICQQKRKKDFVYTASQSAACGAYLEIDKEYLIGGNYFNDDIKKKISLCGLAVNWDDLSEQLKEDLNNGNLDKNFLVAHLLILGSETRDKQQLYNVKYLKVYRDMKGILNETDLVYFYAQFPACGIYLKEETEYLIFGSYRDGEFPINLNKCLTNLEWNKVNEAFRKSLNNGDFDKICEESEQNDD</sequence>
<feature type="domain" description="NTR" evidence="7">
    <location>
        <begin position="24"/>
        <end position="148"/>
    </location>
</feature>
<keyword evidence="6" id="KW-0732">Signal</keyword>
<keyword evidence="4" id="KW-0479">Metal-binding</keyword>
<dbReference type="InterPro" id="IPR001820">
    <property type="entry name" value="TIMP"/>
</dbReference>
<feature type="disulfide bond" evidence="5">
    <location>
        <begin position="26"/>
        <end position="122"/>
    </location>
</feature>
<dbReference type="GO" id="GO:0046872">
    <property type="term" value="F:metal ion binding"/>
    <property type="evidence" value="ECO:0007669"/>
    <property type="project" value="UniProtKB-KW"/>
</dbReference>
<reference evidence="9" key="1">
    <citation type="submission" date="2022-11" db="UniProtKB">
        <authorList>
            <consortium name="WormBaseParasite"/>
        </authorList>
    </citation>
    <scope>IDENTIFICATION</scope>
</reference>
<name>A0A915NXU5_9BILA</name>
<dbReference type="Gene3D" id="2.40.50.120">
    <property type="match status" value="2"/>
</dbReference>
<dbReference type="WBParaSite" id="scf7180000422478.g9072">
    <property type="protein sequence ID" value="scf7180000422478.g9072"/>
    <property type="gene ID" value="scf7180000422478.g9072"/>
</dbReference>
<feature type="binding site" evidence="4">
    <location>
        <position position="24"/>
    </location>
    <ligand>
        <name>Zn(2+)</name>
        <dbReference type="ChEBI" id="CHEBI:29105"/>
        <note>ligand shared with metalloproteinase partner</note>
    </ligand>
</feature>
<keyword evidence="2" id="KW-0964">Secreted</keyword>